<organism evidence="19 20">
    <name type="scientific">Pyrenophora seminiperda CCB06</name>
    <dbReference type="NCBI Taxonomy" id="1302712"/>
    <lineage>
        <taxon>Eukaryota</taxon>
        <taxon>Fungi</taxon>
        <taxon>Dikarya</taxon>
        <taxon>Ascomycota</taxon>
        <taxon>Pezizomycotina</taxon>
        <taxon>Dothideomycetes</taxon>
        <taxon>Pleosporomycetidae</taxon>
        <taxon>Pleosporales</taxon>
        <taxon>Pleosporineae</taxon>
        <taxon>Pleosporaceae</taxon>
        <taxon>Pyrenophora</taxon>
    </lineage>
</organism>
<dbReference type="GO" id="GO:0008199">
    <property type="term" value="F:ferric iron binding"/>
    <property type="evidence" value="ECO:0007669"/>
    <property type="project" value="InterPro"/>
</dbReference>
<reference evidence="19 20" key="1">
    <citation type="journal article" date="2014" name="PLoS ONE">
        <title>De novo Genome Assembly of the Fungal Plant Pathogen Pyrenophora semeniperda.</title>
        <authorList>
            <person name="Soliai M.M."/>
            <person name="Meyer S.E."/>
            <person name="Udall J.A."/>
            <person name="Elzinga D.E."/>
            <person name="Hermansen R.A."/>
            <person name="Bodily P.M."/>
            <person name="Hart A.A."/>
            <person name="Coleman C.E."/>
        </authorList>
    </citation>
    <scope>NUCLEOTIDE SEQUENCE [LARGE SCALE GENOMIC DNA]</scope>
    <source>
        <strain evidence="19 20">CCB06</strain>
        <tissue evidence="19">Mycelium</tissue>
    </source>
</reference>
<dbReference type="SUPFAM" id="SSF49482">
    <property type="entry name" value="Aromatic compound dioxygenase"/>
    <property type="match status" value="1"/>
</dbReference>
<dbReference type="PANTHER" id="PTHR43452:SF30">
    <property type="entry name" value="PYRUVATE DECARBOXYLASE ISOZYME 1-RELATED"/>
    <property type="match status" value="1"/>
</dbReference>
<dbReference type="GO" id="GO:0000949">
    <property type="term" value="P:aromatic amino acid family catabolic process to alcohol via Ehrlich pathway"/>
    <property type="evidence" value="ECO:0007669"/>
    <property type="project" value="TreeGrafter"/>
</dbReference>
<comment type="catalytic activity">
    <reaction evidence="1">
        <text>a 2-oxocarboxylate + H(+) = an aldehyde + CO2</text>
        <dbReference type="Rhea" id="RHEA:11628"/>
        <dbReference type="ChEBI" id="CHEBI:15378"/>
        <dbReference type="ChEBI" id="CHEBI:16526"/>
        <dbReference type="ChEBI" id="CHEBI:17478"/>
        <dbReference type="ChEBI" id="CHEBI:35179"/>
        <dbReference type="EC" id="4.1.1.1"/>
    </reaction>
</comment>
<accession>A0A3M7M6B4</accession>
<evidence type="ECO:0000256" key="1">
    <source>
        <dbReference type="ARBA" id="ARBA00001041"/>
    </source>
</evidence>
<proteinExistence type="inferred from homology"/>
<dbReference type="CDD" id="cd07038">
    <property type="entry name" value="TPP_PYR_PDC_IPDC_like"/>
    <property type="match status" value="1"/>
</dbReference>
<dbReference type="GO" id="GO:0030976">
    <property type="term" value="F:thiamine pyrophosphate binding"/>
    <property type="evidence" value="ECO:0007669"/>
    <property type="project" value="InterPro"/>
</dbReference>
<dbReference type="InterPro" id="IPR011766">
    <property type="entry name" value="TPP_enzyme_TPP-bd"/>
</dbReference>
<dbReference type="FunFam" id="3.40.50.970:FF:000019">
    <property type="entry name" value="Pyruvate decarboxylase isozyme"/>
    <property type="match status" value="1"/>
</dbReference>
<dbReference type="EC" id="4.1.1.1" evidence="5"/>
<dbReference type="PANTHER" id="PTHR43452">
    <property type="entry name" value="PYRUVATE DECARBOXYLASE"/>
    <property type="match status" value="1"/>
</dbReference>
<dbReference type="InterPro" id="IPR047214">
    <property type="entry name" value="TPP_PDC_IPDC"/>
</dbReference>
<evidence type="ECO:0000259" key="14">
    <source>
        <dbReference type="Pfam" id="PF00205"/>
    </source>
</evidence>
<dbReference type="InterPro" id="IPR007535">
    <property type="entry name" value="Catechol_dOase_N"/>
</dbReference>
<evidence type="ECO:0000256" key="8">
    <source>
        <dbReference type="ARBA" id="ARBA00022793"/>
    </source>
</evidence>
<dbReference type="Pfam" id="PF04444">
    <property type="entry name" value="Dioxygenase_N"/>
    <property type="match status" value="1"/>
</dbReference>
<dbReference type="OrthoDB" id="308383at2759"/>
<feature type="domain" description="Thiamine pyrophosphate enzyme TPP-binding" evidence="16">
    <location>
        <begin position="658"/>
        <end position="729"/>
    </location>
</feature>
<evidence type="ECO:0000256" key="13">
    <source>
        <dbReference type="RuleBase" id="RU362132"/>
    </source>
</evidence>
<dbReference type="InterPro" id="IPR029035">
    <property type="entry name" value="DHS-like_NAD/FAD-binding_dom"/>
</dbReference>
<dbReference type="Gene3D" id="2.60.130.10">
    <property type="entry name" value="Aromatic compound dioxygenase"/>
    <property type="match status" value="1"/>
</dbReference>
<keyword evidence="19" id="KW-0670">Pyruvate</keyword>
<evidence type="ECO:0000256" key="6">
    <source>
        <dbReference type="ARBA" id="ARBA00014422"/>
    </source>
</evidence>
<dbReference type="InterPro" id="IPR012110">
    <property type="entry name" value="PDC/IPDC-like"/>
</dbReference>
<dbReference type="InterPro" id="IPR000627">
    <property type="entry name" value="Intradiol_dOase_C"/>
</dbReference>
<evidence type="ECO:0000256" key="4">
    <source>
        <dbReference type="ARBA" id="ARBA00007812"/>
    </source>
</evidence>
<keyword evidence="7" id="KW-0479">Metal-binding</keyword>
<dbReference type="GO" id="GO:0009712">
    <property type="term" value="P:catechol-containing compound metabolic process"/>
    <property type="evidence" value="ECO:0007669"/>
    <property type="project" value="InterPro"/>
</dbReference>
<name>A0A3M7M6B4_9PLEO</name>
<dbReference type="InterPro" id="IPR047213">
    <property type="entry name" value="TPP_PYR_PDC_IPDC-like"/>
</dbReference>
<gene>
    <name evidence="19" type="ORF">GMOD_00008891</name>
</gene>
<evidence type="ECO:0000313" key="19">
    <source>
        <dbReference type="EMBL" id="RMZ69949.1"/>
    </source>
</evidence>
<dbReference type="GO" id="GO:0005829">
    <property type="term" value="C:cytosol"/>
    <property type="evidence" value="ECO:0007669"/>
    <property type="project" value="TreeGrafter"/>
</dbReference>
<dbReference type="GO" id="GO:0018576">
    <property type="term" value="F:catechol 1,2-dioxygenase activity"/>
    <property type="evidence" value="ECO:0007669"/>
    <property type="project" value="InterPro"/>
</dbReference>
<comment type="cofactor">
    <cofactor evidence="2">
        <name>thiamine diphosphate</name>
        <dbReference type="ChEBI" id="CHEBI:58937"/>
    </cofactor>
</comment>
<evidence type="ECO:0000256" key="9">
    <source>
        <dbReference type="ARBA" id="ARBA00022842"/>
    </source>
</evidence>
<sequence>MSKAVINATGPKATPRVRQLTAGLIRHLHDFARENELTVDEWMVGVELMNAAGRMSDSKRNEGQLLCDILGLESLVDEITFKLASAAADEPTATAILGPFYRHGAPELPMGSCIVSKEVNETGDRTLMHGTVTDFKTGKPIEGAVIDVWHTAPNGLYEQQDPNQPDMNLRGRFTTGKDGAYSFYCLRPVPYPIPYDGPAGLQIAAPGYKPIVTQIFDRQSKYLEDDAVFAVKDSLIVDFKPFQGDPNADFELPYDFKMASFEDAKKEEVSRIRRIMEGSKITLGQYMWERIHQIGVDTVFGVPGDFNLQFLDSIYLTKGLRFITNQNELNGAYAADGYSRVKNVPGCLVTTHGVGELSALNGIAGSMSEHVKLIHVVGQTTRGMQKAKMMIHHSIGAKPDHQVYNKASEGFRVAAAELWDVESAPGEIDRVLRECVMKSSPVYIFLPLDLSAEMVDTSLLDEKIDLEPKVDKAAEDAAVKAIAAAVGEAKHPTIVVDALVHRFGAAEEAKQLVDALSVPFFSTPMGKGIVDETHAQFVGVWNGEVSSPGVKEAAKQADLTITLGYIPADTNSAGFSRPLAEERTIHINPHDVIQKIPKPTLPGPRTPLDANASHLTQSALWPAIEAFLRPGDVLLSETGTSSTGVSDMTFPANIRLNTQIYYASIGWATAATLGVDVARRELAAEGGRTILFTGDGSMALTIQEIGTMIKNKCKVILFVLNNEGYTVERLIWGARQPYNDIVPHDYSHLLPLYKHPSPETSYHRATTSQELQAILQKPQLQDLQDVQLVEVVLDKLDTSWKLSGVLAFRSQEHRDYLTREGFVDTYGGWGWIWMGGLGGR</sequence>
<dbReference type="GO" id="GO:0005634">
    <property type="term" value="C:nucleus"/>
    <property type="evidence" value="ECO:0007669"/>
    <property type="project" value="TreeGrafter"/>
</dbReference>
<dbReference type="GO" id="GO:0000287">
    <property type="term" value="F:magnesium ion binding"/>
    <property type="evidence" value="ECO:0007669"/>
    <property type="project" value="InterPro"/>
</dbReference>
<dbReference type="InterPro" id="IPR012001">
    <property type="entry name" value="Thiamin_PyroP_enz_TPP-bd_dom"/>
</dbReference>
<comment type="similarity">
    <text evidence="4 13">Belongs to the TPP enzyme family.</text>
</comment>
<dbReference type="Pfam" id="PF02776">
    <property type="entry name" value="TPP_enzyme_N"/>
    <property type="match status" value="1"/>
</dbReference>
<dbReference type="InterPro" id="IPR029061">
    <property type="entry name" value="THDP-binding"/>
</dbReference>
<evidence type="ECO:0000313" key="20">
    <source>
        <dbReference type="Proteomes" id="UP000265663"/>
    </source>
</evidence>
<comment type="cofactor">
    <cofactor evidence="3">
        <name>Fe(3+)</name>
        <dbReference type="ChEBI" id="CHEBI:29034"/>
    </cofactor>
</comment>
<evidence type="ECO:0000259" key="18">
    <source>
        <dbReference type="Pfam" id="PF04444"/>
    </source>
</evidence>
<evidence type="ECO:0000256" key="11">
    <source>
        <dbReference type="ARBA" id="ARBA00023052"/>
    </source>
</evidence>
<evidence type="ECO:0000256" key="7">
    <source>
        <dbReference type="ARBA" id="ARBA00022723"/>
    </source>
</evidence>
<keyword evidence="9" id="KW-0460">Magnesium</keyword>
<feature type="domain" description="Intradiol ring-cleavage dioxygenases" evidence="15">
    <location>
        <begin position="97"/>
        <end position="258"/>
    </location>
</feature>
<keyword evidence="12" id="KW-0456">Lyase</keyword>
<dbReference type="AlphaFoldDB" id="A0A3M7M6B4"/>
<dbReference type="Proteomes" id="UP000265663">
    <property type="component" value="Unassembled WGS sequence"/>
</dbReference>
<keyword evidence="20" id="KW-1185">Reference proteome</keyword>
<evidence type="ECO:0000259" key="16">
    <source>
        <dbReference type="Pfam" id="PF02775"/>
    </source>
</evidence>
<feature type="domain" description="Thiamine pyrophosphate enzyme central" evidence="14">
    <location>
        <begin position="479"/>
        <end position="590"/>
    </location>
</feature>
<keyword evidence="11 13" id="KW-0786">Thiamine pyrophosphate</keyword>
<dbReference type="CDD" id="cd02005">
    <property type="entry name" value="TPP_PDC_IPDC"/>
    <property type="match status" value="1"/>
</dbReference>
<evidence type="ECO:0000259" key="15">
    <source>
        <dbReference type="Pfam" id="PF00775"/>
    </source>
</evidence>
<evidence type="ECO:0000256" key="3">
    <source>
        <dbReference type="ARBA" id="ARBA00001965"/>
    </source>
</evidence>
<dbReference type="InterPro" id="IPR015889">
    <property type="entry name" value="Intradiol_dOase_core"/>
</dbReference>
<dbReference type="SUPFAM" id="SSF52467">
    <property type="entry name" value="DHS-like NAD/FAD-binding domain"/>
    <property type="match status" value="1"/>
</dbReference>
<dbReference type="Gene3D" id="3.40.50.1220">
    <property type="entry name" value="TPP-binding domain"/>
    <property type="match status" value="1"/>
</dbReference>
<evidence type="ECO:0000256" key="10">
    <source>
        <dbReference type="ARBA" id="ARBA00023004"/>
    </source>
</evidence>
<feature type="domain" description="Catechol dioxygenase N-terminal" evidence="18">
    <location>
        <begin position="15"/>
        <end position="82"/>
    </location>
</feature>
<dbReference type="FunFam" id="3.40.50.970:FF:000024">
    <property type="entry name" value="Pyruvate decarboxylase isozyme"/>
    <property type="match status" value="1"/>
</dbReference>
<keyword evidence="10" id="KW-0408">Iron</keyword>
<evidence type="ECO:0000256" key="2">
    <source>
        <dbReference type="ARBA" id="ARBA00001964"/>
    </source>
</evidence>
<dbReference type="EMBL" id="KE747823">
    <property type="protein sequence ID" value="RMZ69949.1"/>
    <property type="molecule type" value="Genomic_DNA"/>
</dbReference>
<dbReference type="Pfam" id="PF02775">
    <property type="entry name" value="TPP_enzyme_C"/>
    <property type="match status" value="1"/>
</dbReference>
<feature type="domain" description="Thiamine pyrophosphate enzyme N-terminal TPP-binding" evidence="17">
    <location>
        <begin position="282"/>
        <end position="392"/>
    </location>
</feature>
<evidence type="ECO:0000259" key="17">
    <source>
        <dbReference type="Pfam" id="PF02776"/>
    </source>
</evidence>
<evidence type="ECO:0000256" key="12">
    <source>
        <dbReference type="ARBA" id="ARBA00023239"/>
    </source>
</evidence>
<protein>
    <recommendedName>
        <fullName evidence="6">Pyruvate decarboxylase</fullName>
        <ecNumber evidence="5">4.1.1.1</ecNumber>
    </recommendedName>
</protein>
<keyword evidence="8" id="KW-0210">Decarboxylase</keyword>
<dbReference type="GO" id="GO:0004737">
    <property type="term" value="F:pyruvate decarboxylase activity"/>
    <property type="evidence" value="ECO:0007669"/>
    <property type="project" value="UniProtKB-EC"/>
</dbReference>
<dbReference type="SUPFAM" id="SSF52518">
    <property type="entry name" value="Thiamin diphosphate-binding fold (THDP-binding)"/>
    <property type="match status" value="2"/>
</dbReference>
<dbReference type="Gene3D" id="3.40.50.970">
    <property type="match status" value="2"/>
</dbReference>
<evidence type="ECO:0000256" key="5">
    <source>
        <dbReference type="ARBA" id="ARBA00013202"/>
    </source>
</evidence>
<dbReference type="InterPro" id="IPR012000">
    <property type="entry name" value="Thiamin_PyroP_enz_cen_dom"/>
</dbReference>
<dbReference type="Pfam" id="PF00205">
    <property type="entry name" value="TPP_enzyme_M"/>
    <property type="match status" value="1"/>
</dbReference>
<dbReference type="Pfam" id="PF00775">
    <property type="entry name" value="Dioxygenase_C"/>
    <property type="match status" value="1"/>
</dbReference>